<dbReference type="Proteomes" id="UP000698963">
    <property type="component" value="Unassembled WGS sequence"/>
</dbReference>
<gene>
    <name evidence="1" type="ORF">K8W16_01580</name>
</gene>
<dbReference type="AlphaFoldDB" id="A0A921AUE5"/>
<protein>
    <submittedName>
        <fullName evidence="1">Type III secretion system chaperone</fullName>
    </submittedName>
</protein>
<accession>A0A921AUE5</accession>
<dbReference type="EMBL" id="DYZA01000029">
    <property type="protein sequence ID" value="HJD96323.1"/>
    <property type="molecule type" value="Genomic_DNA"/>
</dbReference>
<dbReference type="CDD" id="cd16364">
    <property type="entry name" value="T3SC_I-like"/>
    <property type="match status" value="1"/>
</dbReference>
<reference evidence="1" key="1">
    <citation type="journal article" date="2021" name="PeerJ">
        <title>Extensive microbial diversity within the chicken gut microbiome revealed by metagenomics and culture.</title>
        <authorList>
            <person name="Gilroy R."/>
            <person name="Ravi A."/>
            <person name="Getino M."/>
            <person name="Pursley I."/>
            <person name="Horton D.L."/>
            <person name="Alikhan N.F."/>
            <person name="Baker D."/>
            <person name="Gharbi K."/>
            <person name="Hall N."/>
            <person name="Watson M."/>
            <person name="Adriaenssens E.M."/>
            <person name="Foster-Nyarko E."/>
            <person name="Jarju S."/>
            <person name="Secka A."/>
            <person name="Antonio M."/>
            <person name="Oren A."/>
            <person name="Chaudhuri R.R."/>
            <person name="La Ragione R."/>
            <person name="Hildebrand F."/>
            <person name="Pallen M.J."/>
        </authorList>
    </citation>
    <scope>NUCLEOTIDE SEQUENCE</scope>
    <source>
        <strain evidence="1">ChiGjej2B2-19336</strain>
    </source>
</reference>
<organism evidence="1 2">
    <name type="scientific">Mailhella massiliensis</name>
    <dbReference type="NCBI Taxonomy" id="1903261"/>
    <lineage>
        <taxon>Bacteria</taxon>
        <taxon>Pseudomonadati</taxon>
        <taxon>Thermodesulfobacteriota</taxon>
        <taxon>Desulfovibrionia</taxon>
        <taxon>Desulfovibrionales</taxon>
        <taxon>Desulfovibrionaceae</taxon>
        <taxon>Mailhella</taxon>
    </lineage>
</organism>
<dbReference type="InterPro" id="IPR010261">
    <property type="entry name" value="Tir_chaperone"/>
</dbReference>
<dbReference type="GO" id="GO:0030254">
    <property type="term" value="P:protein secretion by the type III secretion system"/>
    <property type="evidence" value="ECO:0007669"/>
    <property type="project" value="InterPro"/>
</dbReference>
<evidence type="ECO:0000313" key="2">
    <source>
        <dbReference type="Proteomes" id="UP000698963"/>
    </source>
</evidence>
<name>A0A921AUE5_9BACT</name>
<proteinExistence type="predicted"/>
<dbReference type="SUPFAM" id="SSF69635">
    <property type="entry name" value="Type III secretory system chaperone-like"/>
    <property type="match status" value="1"/>
</dbReference>
<sequence>MSLQSLHAMLADALAGAGLPAASLSASGTALINMRGLEIGLEYLEAEDRVALYCSTGRLPAEASPELYEFLLEKNLLGAKTGGGHIGLYAPARTLVFSLVLSVPELTAARLSNALERFAETATKLIVEVEERLSSSVDMTEISPLMGNMLWV</sequence>
<comment type="caution">
    <text evidence="1">The sequence shown here is derived from an EMBL/GenBank/DDBJ whole genome shotgun (WGS) entry which is preliminary data.</text>
</comment>
<evidence type="ECO:0000313" key="1">
    <source>
        <dbReference type="EMBL" id="HJD96323.1"/>
    </source>
</evidence>
<dbReference type="Pfam" id="PF05932">
    <property type="entry name" value="CesT"/>
    <property type="match status" value="1"/>
</dbReference>
<dbReference type="RefSeq" id="WP_304120557.1">
    <property type="nucleotide sequence ID" value="NZ_DYZA01000029.1"/>
</dbReference>
<reference evidence="1" key="2">
    <citation type="submission" date="2021-09" db="EMBL/GenBank/DDBJ databases">
        <authorList>
            <person name="Gilroy R."/>
        </authorList>
    </citation>
    <scope>NUCLEOTIDE SEQUENCE</scope>
    <source>
        <strain evidence="1">ChiGjej2B2-19336</strain>
    </source>
</reference>
<dbReference type="Gene3D" id="3.30.1460.10">
    <property type="match status" value="1"/>
</dbReference>